<reference evidence="2" key="2">
    <citation type="submission" date="2011-01" db="EMBL/GenBank/DDBJ databases">
        <title>The Non-contiguous Finished genome of Clostridium papyrosolvens.</title>
        <authorList>
            <person name="Lucas S."/>
            <person name="Copeland A."/>
            <person name="Lapidus A."/>
            <person name="Cheng J.-F."/>
            <person name="Goodwin L."/>
            <person name="Pitluck S."/>
            <person name="Misra M."/>
            <person name="Chertkov O."/>
            <person name="Detter J.C."/>
            <person name="Han C."/>
            <person name="Tapia R."/>
            <person name="Land M."/>
            <person name="Hauser L."/>
            <person name="Kyrpides N."/>
            <person name="Ivanova N."/>
            <person name="Pagani I."/>
            <person name="Mouttaki H."/>
            <person name="He Z."/>
            <person name="Zhou J."/>
            <person name="Hemme C.L."/>
            <person name="Woyke T."/>
        </authorList>
    </citation>
    <scope>NUCLEOTIDE SEQUENCE [LARGE SCALE GENOMIC DNA]</scope>
    <source>
        <strain evidence="2">DSM 2782</strain>
    </source>
</reference>
<comment type="caution">
    <text evidence="2">The sequence shown here is derived from an EMBL/GenBank/DDBJ whole genome shotgun (WGS) entry which is preliminary data.</text>
</comment>
<keyword evidence="1" id="KW-0812">Transmembrane</keyword>
<keyword evidence="1" id="KW-0472">Membrane</keyword>
<dbReference type="AlphaFoldDB" id="F1THF0"/>
<proteinExistence type="predicted"/>
<evidence type="ECO:0000313" key="3">
    <source>
        <dbReference type="Proteomes" id="UP000003860"/>
    </source>
</evidence>
<keyword evidence="3" id="KW-1185">Reference proteome</keyword>
<name>F1THF0_9FIRM</name>
<dbReference type="Proteomes" id="UP000003860">
    <property type="component" value="Unassembled WGS sequence"/>
</dbReference>
<evidence type="ECO:0000256" key="1">
    <source>
        <dbReference type="SAM" id="Phobius"/>
    </source>
</evidence>
<accession>F1THF0</accession>
<sequence length="72" mass="8172">MLLNVTFIICPVLAVCVTVGGIVHCYRSFTSAKPQKSLDGDLWRYQATNGWFKGMLEYLGLKLQLKYKSEKV</sequence>
<gene>
    <name evidence="2" type="ORF">Cpap_0447</name>
</gene>
<organism evidence="2 3">
    <name type="scientific">Ruminiclostridium papyrosolvens DSM 2782</name>
    <dbReference type="NCBI Taxonomy" id="588581"/>
    <lineage>
        <taxon>Bacteria</taxon>
        <taxon>Bacillati</taxon>
        <taxon>Bacillota</taxon>
        <taxon>Clostridia</taxon>
        <taxon>Eubacteriales</taxon>
        <taxon>Oscillospiraceae</taxon>
        <taxon>Ruminiclostridium</taxon>
    </lineage>
</organism>
<reference evidence="2" key="1">
    <citation type="submission" date="2009-07" db="EMBL/GenBank/DDBJ databases">
        <authorList>
            <consortium name="US DOE Joint Genome Institute (JGI-PGF)"/>
            <person name="Lucas S."/>
            <person name="Copeland A."/>
            <person name="Lapidus A."/>
            <person name="Glavina del Rio T."/>
            <person name="Tice H."/>
            <person name="Bruce D."/>
            <person name="Goodwin L."/>
            <person name="Pitluck S."/>
            <person name="Larimer F."/>
            <person name="Land M.L."/>
            <person name="Mouttaki H."/>
            <person name="He Z."/>
            <person name="Zhou J."/>
            <person name="Hemme C.L."/>
        </authorList>
    </citation>
    <scope>NUCLEOTIDE SEQUENCE [LARGE SCALE GENOMIC DNA]</scope>
    <source>
        <strain evidence="2">DSM 2782</strain>
    </source>
</reference>
<protein>
    <submittedName>
        <fullName evidence="2">Uncharacterized protein</fullName>
    </submittedName>
</protein>
<dbReference type="EMBL" id="ACXX02000016">
    <property type="protein sequence ID" value="EGD46153.1"/>
    <property type="molecule type" value="Genomic_DNA"/>
</dbReference>
<feature type="transmembrane region" description="Helical" evidence="1">
    <location>
        <begin position="6"/>
        <end position="26"/>
    </location>
</feature>
<evidence type="ECO:0000313" key="2">
    <source>
        <dbReference type="EMBL" id="EGD46153.1"/>
    </source>
</evidence>
<keyword evidence="1" id="KW-1133">Transmembrane helix</keyword>